<organism evidence="1 2">
    <name type="scientific">Singulisphaera acidiphila (strain ATCC BAA-1392 / DSM 18658 / VKM B-2454 / MOB10)</name>
    <dbReference type="NCBI Taxonomy" id="886293"/>
    <lineage>
        <taxon>Bacteria</taxon>
        <taxon>Pseudomonadati</taxon>
        <taxon>Planctomycetota</taxon>
        <taxon>Planctomycetia</taxon>
        <taxon>Isosphaerales</taxon>
        <taxon>Isosphaeraceae</taxon>
        <taxon>Singulisphaera</taxon>
    </lineage>
</organism>
<dbReference type="Proteomes" id="UP000010798">
    <property type="component" value="Chromosome"/>
</dbReference>
<dbReference type="InterPro" id="IPR042258">
    <property type="entry name" value="DGOK_N"/>
</dbReference>
<dbReference type="InterPro" id="IPR007729">
    <property type="entry name" value="DGOK"/>
</dbReference>
<keyword evidence="2" id="KW-1185">Reference proteome</keyword>
<dbReference type="eggNOG" id="COG3734">
    <property type="taxonomic scope" value="Bacteria"/>
</dbReference>
<name>L0DJL8_SINAD</name>
<dbReference type="AlphaFoldDB" id="L0DJL8"/>
<dbReference type="Gene3D" id="3.30.420.300">
    <property type="entry name" value="2-keto-3-deoxy-galactonokinase, substrate binding domain"/>
    <property type="match status" value="1"/>
</dbReference>
<evidence type="ECO:0000313" key="1">
    <source>
        <dbReference type="EMBL" id="AGA29442.1"/>
    </source>
</evidence>
<dbReference type="Pfam" id="PF05035">
    <property type="entry name" value="DGOK"/>
    <property type="match status" value="1"/>
</dbReference>
<dbReference type="KEGG" id="saci:Sinac_5292"/>
<keyword evidence="1" id="KW-0418">Kinase</keyword>
<dbReference type="GO" id="GO:0034194">
    <property type="term" value="P:D-galactonate catabolic process"/>
    <property type="evidence" value="ECO:0007669"/>
    <property type="project" value="InterPro"/>
</dbReference>
<dbReference type="OrthoDB" id="256574at2"/>
<dbReference type="Gene3D" id="3.30.420.310">
    <property type="entry name" value="2-keto-3-deoxy-galactonokinase, C-terminal domain"/>
    <property type="match status" value="1"/>
</dbReference>
<keyword evidence="1" id="KW-0808">Transferase</keyword>
<reference evidence="1 2" key="1">
    <citation type="submission" date="2012-02" db="EMBL/GenBank/DDBJ databases">
        <title>Complete sequence of chromosome of Singulisphaera acidiphila DSM 18658.</title>
        <authorList>
            <consortium name="US DOE Joint Genome Institute (JGI-PGF)"/>
            <person name="Lucas S."/>
            <person name="Copeland A."/>
            <person name="Lapidus A."/>
            <person name="Glavina del Rio T."/>
            <person name="Dalin E."/>
            <person name="Tice H."/>
            <person name="Bruce D."/>
            <person name="Goodwin L."/>
            <person name="Pitluck S."/>
            <person name="Peters L."/>
            <person name="Ovchinnikova G."/>
            <person name="Chertkov O."/>
            <person name="Kyrpides N."/>
            <person name="Mavromatis K."/>
            <person name="Ivanova N."/>
            <person name="Brettin T."/>
            <person name="Detter J.C."/>
            <person name="Han C."/>
            <person name="Larimer F."/>
            <person name="Land M."/>
            <person name="Hauser L."/>
            <person name="Markowitz V."/>
            <person name="Cheng J.-F."/>
            <person name="Hugenholtz P."/>
            <person name="Woyke T."/>
            <person name="Wu D."/>
            <person name="Tindall B."/>
            <person name="Pomrenke H."/>
            <person name="Brambilla E."/>
            <person name="Klenk H.-P."/>
            <person name="Eisen J.A."/>
        </authorList>
    </citation>
    <scope>NUCLEOTIDE SEQUENCE [LARGE SCALE GENOMIC DNA]</scope>
    <source>
        <strain evidence="2">ATCC BAA-1392 / DSM 18658 / VKM B-2454 / MOB10</strain>
    </source>
</reference>
<proteinExistence type="predicted"/>
<dbReference type="HOGENOM" id="CLU_070778_0_0_0"/>
<gene>
    <name evidence="1" type="ordered locus">Sinac_5292</name>
</gene>
<protein>
    <submittedName>
        <fullName evidence="1">2-keto-3-deoxy-galactonokinase</fullName>
    </submittedName>
</protein>
<dbReference type="EMBL" id="CP003364">
    <property type="protein sequence ID" value="AGA29442.1"/>
    <property type="molecule type" value="Genomic_DNA"/>
</dbReference>
<evidence type="ECO:0000313" key="2">
    <source>
        <dbReference type="Proteomes" id="UP000010798"/>
    </source>
</evidence>
<accession>L0DJL8</accession>
<sequence length="352" mass="36548">MDRGKFRLAIALDGGTTNTRARLLRDGQVVATSRRAVGVRDSVLTTGRAGLAEAVCNALAEVLLATDGHAPEVIVAAGMLSSEVGLTAVPHVLAPAGPRELARGSVVCHLPEVADQPILFIPGVRTPPSAGPDGWADADLMRGEECETLGAWSLLAESERQAGRSASPHLATASSRTVFLWPGSHTKAVEVDEEGRILRSYTSLAGELTGALAAHTLLAASLPEGLPDAPDPEAVAAGARLVARSGLGRAAFLVRIAALSGVFKAHERASFLVGAVIADDVANLVTQPILDAPACIWVGGRQPQRSLYGHWLRAQLQTPVFELDDDVANRASAIGALAVAAQFGQETRPSSS</sequence>
<dbReference type="STRING" id="886293.Sinac_5292"/>
<dbReference type="GO" id="GO:0008671">
    <property type="term" value="F:2-dehydro-3-deoxygalactonokinase activity"/>
    <property type="evidence" value="ECO:0007669"/>
    <property type="project" value="InterPro"/>
</dbReference>
<dbReference type="RefSeq" id="WP_015248545.1">
    <property type="nucleotide sequence ID" value="NC_019892.1"/>
</dbReference>
<dbReference type="InterPro" id="IPR042257">
    <property type="entry name" value="DGOK_C"/>
</dbReference>